<proteinExistence type="predicted"/>
<protein>
    <submittedName>
        <fullName evidence="2">Uncharacterized protein</fullName>
    </submittedName>
</protein>
<evidence type="ECO:0000256" key="1">
    <source>
        <dbReference type="SAM" id="Coils"/>
    </source>
</evidence>
<dbReference type="Proteomes" id="UP001597267">
    <property type="component" value="Unassembled WGS sequence"/>
</dbReference>
<comment type="caution">
    <text evidence="2">The sequence shown here is derived from an EMBL/GenBank/DDBJ whole genome shotgun (WGS) entry which is preliminary data.</text>
</comment>
<gene>
    <name evidence="2" type="ORF">ACFQ5M_07075</name>
</gene>
<keyword evidence="1" id="KW-0175">Coiled coil</keyword>
<feature type="coiled-coil region" evidence="1">
    <location>
        <begin position="111"/>
        <end position="221"/>
    </location>
</feature>
<dbReference type="EMBL" id="JBHTOP010000022">
    <property type="protein sequence ID" value="MFD1671849.1"/>
    <property type="molecule type" value="Genomic_DNA"/>
</dbReference>
<evidence type="ECO:0000313" key="2">
    <source>
        <dbReference type="EMBL" id="MFD1671849.1"/>
    </source>
</evidence>
<keyword evidence="3" id="KW-1185">Reference proteome</keyword>
<organism evidence="2 3">
    <name type="scientific">Agrilactobacillus yilanensis</name>
    <dbReference type="NCBI Taxonomy" id="2485997"/>
    <lineage>
        <taxon>Bacteria</taxon>
        <taxon>Bacillati</taxon>
        <taxon>Bacillota</taxon>
        <taxon>Bacilli</taxon>
        <taxon>Lactobacillales</taxon>
        <taxon>Lactobacillaceae</taxon>
        <taxon>Agrilactobacillus</taxon>
    </lineage>
</organism>
<reference evidence="3" key="1">
    <citation type="journal article" date="2019" name="Int. J. Syst. Evol. Microbiol.">
        <title>The Global Catalogue of Microorganisms (GCM) 10K type strain sequencing project: providing services to taxonomists for standard genome sequencing and annotation.</title>
        <authorList>
            <consortium name="The Broad Institute Genomics Platform"/>
            <consortium name="The Broad Institute Genome Sequencing Center for Infectious Disease"/>
            <person name="Wu L."/>
            <person name="Ma J."/>
        </authorList>
    </citation>
    <scope>NUCLEOTIDE SEQUENCE [LARGE SCALE GENOMIC DNA]</scope>
    <source>
        <strain evidence="3">CCM 8896</strain>
    </source>
</reference>
<name>A0ABW4J646_9LACO</name>
<evidence type="ECO:0000313" key="3">
    <source>
        <dbReference type="Proteomes" id="UP001597267"/>
    </source>
</evidence>
<accession>A0ABW4J646</accession>
<dbReference type="RefSeq" id="WP_125714467.1">
    <property type="nucleotide sequence ID" value="NZ_JBHTOP010000022.1"/>
</dbReference>
<sequence length="614" mass="68989">MFKDDKRDFSSAEQKNLLFSAALATELGIALQAKDPPETTTTTIHIAPRDQIKVDTELAKAQLNYIKAQQQSQLVQQKLTKAQKRQKNKTAEDLTQIEQSEAQYKAIGPQKKALLAQLAELKAQQQSQQAQLQVNYDQQLAQVKAQQQQVAAYDQEIQASQDQITPNQTAQTQSALAYYSQQKHNAQQQLNQQQASLLELRQQAQRLTTEQAKDLAALERQIIARETETALYQAKILDLKQNKTVYQAEVVQQQNALQQALMEEENSFKELTAIRRKHSNLSAEQQALFATAPQLQTAGELLSITLYQNGQQQDLVPEVTNTGPQLAFAPVQDIVGYALDLDRSLVLTDQTIIGSLRDLMGELQTTAPEWALQQLNAGLKMTPGQSNRVILLYWYQRQITLVTKYQTIRQDAIQQVEATRVIQNRAVPQFELPVQQADYQLDWQRSRLKLDDYDKNYLTSYLVAADGQGPVALDLLNQDIAQNRLVAAKLTLVYQYVAATRPLQTPQGPEEATASHKIAAFGPDQPLANTAFTTPVQRTAKPTVEPAPEPKTEPIKSTLFKSQTQLVNSQQRVRPARALFGNTAELKPKLLGTYGISKFKRGQHIVNKIMPRKY</sequence>